<evidence type="ECO:0000313" key="3">
    <source>
        <dbReference type="Proteomes" id="UP000886595"/>
    </source>
</evidence>
<dbReference type="Proteomes" id="UP000886595">
    <property type="component" value="Unassembled WGS sequence"/>
</dbReference>
<feature type="region of interest" description="Disordered" evidence="1">
    <location>
        <begin position="59"/>
        <end position="81"/>
    </location>
</feature>
<reference evidence="2 3" key="1">
    <citation type="submission" date="2020-02" db="EMBL/GenBank/DDBJ databases">
        <authorList>
            <person name="Ma Q."/>
            <person name="Huang Y."/>
            <person name="Song X."/>
            <person name="Pei D."/>
        </authorList>
    </citation>
    <scope>NUCLEOTIDE SEQUENCE [LARGE SCALE GENOMIC DNA]</scope>
    <source>
        <strain evidence="2">Sxm20200214</strain>
        <tissue evidence="2">Leaf</tissue>
    </source>
</reference>
<feature type="compositionally biased region" description="Low complexity" evidence="1">
    <location>
        <begin position="62"/>
        <end position="74"/>
    </location>
</feature>
<organism evidence="2 3">
    <name type="scientific">Brassica carinata</name>
    <name type="common">Ethiopian mustard</name>
    <name type="synonym">Abyssinian cabbage</name>
    <dbReference type="NCBI Taxonomy" id="52824"/>
    <lineage>
        <taxon>Eukaryota</taxon>
        <taxon>Viridiplantae</taxon>
        <taxon>Streptophyta</taxon>
        <taxon>Embryophyta</taxon>
        <taxon>Tracheophyta</taxon>
        <taxon>Spermatophyta</taxon>
        <taxon>Magnoliopsida</taxon>
        <taxon>eudicotyledons</taxon>
        <taxon>Gunneridae</taxon>
        <taxon>Pentapetalae</taxon>
        <taxon>rosids</taxon>
        <taxon>malvids</taxon>
        <taxon>Brassicales</taxon>
        <taxon>Brassicaceae</taxon>
        <taxon>Brassiceae</taxon>
        <taxon>Brassica</taxon>
    </lineage>
</organism>
<accession>A0A8X7U9W6</accession>
<comment type="caution">
    <text evidence="2">The sequence shown here is derived from an EMBL/GenBank/DDBJ whole genome shotgun (WGS) entry which is preliminary data.</text>
</comment>
<sequence>MKEILREEYVVDNEINGKDYFKSTTHLEPRRPILKTRPNRRLSSIRLTTQTRTYITRKVQWRSSRSNSTSQNSRAKYKAIA</sequence>
<protein>
    <submittedName>
        <fullName evidence="2">Uncharacterized protein</fullName>
    </submittedName>
</protein>
<name>A0A8X7U9W6_BRACI</name>
<proteinExistence type="predicted"/>
<evidence type="ECO:0000256" key="1">
    <source>
        <dbReference type="SAM" id="MobiDB-lite"/>
    </source>
</evidence>
<dbReference type="AlphaFoldDB" id="A0A8X7U9W6"/>
<keyword evidence="3" id="KW-1185">Reference proteome</keyword>
<gene>
    <name evidence="2" type="ORF">Bca52824_062941</name>
</gene>
<evidence type="ECO:0000313" key="2">
    <source>
        <dbReference type="EMBL" id="KAG2268386.1"/>
    </source>
</evidence>
<dbReference type="EMBL" id="JAAMPC010000013">
    <property type="protein sequence ID" value="KAG2268386.1"/>
    <property type="molecule type" value="Genomic_DNA"/>
</dbReference>